<evidence type="ECO:0000313" key="6">
    <source>
        <dbReference type="Proteomes" id="UP000603453"/>
    </source>
</evidence>
<keyword evidence="6" id="KW-1185">Reference proteome</keyword>
<dbReference type="InterPro" id="IPR013216">
    <property type="entry name" value="Methyltransf_11"/>
</dbReference>
<evidence type="ECO:0000256" key="1">
    <source>
        <dbReference type="ARBA" id="ARBA00008361"/>
    </source>
</evidence>
<dbReference type="PANTHER" id="PTHR44942">
    <property type="entry name" value="METHYLTRANSF_11 DOMAIN-CONTAINING PROTEIN"/>
    <property type="match status" value="1"/>
</dbReference>
<sequence length="278" mass="31555">MSNHKISYAGDSYHKFRPSYSQEIYSLIYQFHSQTGGEYTLAIDAGCGTGQSTAALSKQFTKVYGIDTLKDQLDCAITKDNITYKLGPAEDLSDFKDGTVDMVSVATAFHWFQQDIFFSQVKRVLKPNGTLAVFSYYYPVIKDAPEANGVIQDLTEGDFDKYANSNIHYIKNMYREIQFPFDTQKWYISPETADTTHISETINAPLMEASMTIDRFADYMKTSSAYFNYLDDPENAGKEDPVDKMISKLMKFLDVTDTGYITHLEWPTVLVLAKNNTN</sequence>
<dbReference type="Gene3D" id="3.40.50.150">
    <property type="entry name" value="Vaccinia Virus protein VP39"/>
    <property type="match status" value="1"/>
</dbReference>
<proteinExistence type="inferred from homology"/>
<evidence type="ECO:0000256" key="3">
    <source>
        <dbReference type="ARBA" id="ARBA00022679"/>
    </source>
</evidence>
<evidence type="ECO:0000256" key="2">
    <source>
        <dbReference type="ARBA" id="ARBA00022603"/>
    </source>
</evidence>
<dbReference type="PANTHER" id="PTHR44942:SF4">
    <property type="entry name" value="METHYLTRANSFERASE TYPE 11 DOMAIN-CONTAINING PROTEIN"/>
    <property type="match status" value="1"/>
</dbReference>
<dbReference type="InterPro" id="IPR051052">
    <property type="entry name" value="Diverse_substrate_MTase"/>
</dbReference>
<protein>
    <recommendedName>
        <fullName evidence="4">Methyltransferase type 11 domain-containing protein</fullName>
    </recommendedName>
</protein>
<feature type="domain" description="Methyltransferase type 11" evidence="4">
    <location>
        <begin position="44"/>
        <end position="132"/>
    </location>
</feature>
<accession>A0A8H7VBE8</accession>
<keyword evidence="3" id="KW-0808">Transferase</keyword>
<evidence type="ECO:0000259" key="4">
    <source>
        <dbReference type="Pfam" id="PF08241"/>
    </source>
</evidence>
<gene>
    <name evidence="5" type="ORF">INT47_006094</name>
</gene>
<evidence type="ECO:0000313" key="5">
    <source>
        <dbReference type="EMBL" id="KAG2208239.1"/>
    </source>
</evidence>
<dbReference type="OrthoDB" id="10027013at2759"/>
<organism evidence="5 6">
    <name type="scientific">Mucor saturninus</name>
    <dbReference type="NCBI Taxonomy" id="64648"/>
    <lineage>
        <taxon>Eukaryota</taxon>
        <taxon>Fungi</taxon>
        <taxon>Fungi incertae sedis</taxon>
        <taxon>Mucoromycota</taxon>
        <taxon>Mucoromycotina</taxon>
        <taxon>Mucoromycetes</taxon>
        <taxon>Mucorales</taxon>
        <taxon>Mucorineae</taxon>
        <taxon>Mucoraceae</taxon>
        <taxon>Mucor</taxon>
    </lineage>
</organism>
<dbReference type="EMBL" id="JAEPRD010000020">
    <property type="protein sequence ID" value="KAG2208239.1"/>
    <property type="molecule type" value="Genomic_DNA"/>
</dbReference>
<dbReference type="SUPFAM" id="SSF53335">
    <property type="entry name" value="S-adenosyl-L-methionine-dependent methyltransferases"/>
    <property type="match status" value="1"/>
</dbReference>
<reference evidence="5" key="1">
    <citation type="submission" date="2020-12" db="EMBL/GenBank/DDBJ databases">
        <title>Metabolic potential, ecology and presence of endohyphal bacteria is reflected in genomic diversity of Mucoromycotina.</title>
        <authorList>
            <person name="Muszewska A."/>
            <person name="Okrasinska A."/>
            <person name="Steczkiewicz K."/>
            <person name="Drgas O."/>
            <person name="Orlowska M."/>
            <person name="Perlinska-Lenart U."/>
            <person name="Aleksandrzak-Piekarczyk T."/>
            <person name="Szatraj K."/>
            <person name="Zielenkiewicz U."/>
            <person name="Pilsyk S."/>
            <person name="Malc E."/>
            <person name="Mieczkowski P."/>
            <person name="Kruszewska J.S."/>
            <person name="Biernat P."/>
            <person name="Pawlowska J."/>
        </authorList>
    </citation>
    <scope>NUCLEOTIDE SEQUENCE</scope>
    <source>
        <strain evidence="5">WA0000017839</strain>
    </source>
</reference>
<keyword evidence="2" id="KW-0489">Methyltransferase</keyword>
<dbReference type="Proteomes" id="UP000603453">
    <property type="component" value="Unassembled WGS sequence"/>
</dbReference>
<name>A0A8H7VBE8_9FUNG</name>
<dbReference type="Pfam" id="PF08241">
    <property type="entry name" value="Methyltransf_11"/>
    <property type="match status" value="1"/>
</dbReference>
<dbReference type="InterPro" id="IPR029063">
    <property type="entry name" value="SAM-dependent_MTases_sf"/>
</dbReference>
<dbReference type="GO" id="GO:0032259">
    <property type="term" value="P:methylation"/>
    <property type="evidence" value="ECO:0007669"/>
    <property type="project" value="UniProtKB-KW"/>
</dbReference>
<dbReference type="AlphaFoldDB" id="A0A8H7VBE8"/>
<comment type="similarity">
    <text evidence="1">Belongs to the methyltransferase superfamily.</text>
</comment>
<comment type="caution">
    <text evidence="5">The sequence shown here is derived from an EMBL/GenBank/DDBJ whole genome shotgun (WGS) entry which is preliminary data.</text>
</comment>
<dbReference type="GO" id="GO:0008757">
    <property type="term" value="F:S-adenosylmethionine-dependent methyltransferase activity"/>
    <property type="evidence" value="ECO:0007669"/>
    <property type="project" value="InterPro"/>
</dbReference>
<dbReference type="CDD" id="cd02440">
    <property type="entry name" value="AdoMet_MTases"/>
    <property type="match status" value="1"/>
</dbReference>